<dbReference type="AlphaFoldDB" id="A0A5K7S8C8"/>
<dbReference type="Proteomes" id="UP001193389">
    <property type="component" value="Chromosome"/>
</dbReference>
<reference evidence="1" key="1">
    <citation type="journal article" date="2020" name="Int. J. Syst. Evol. Microbiol.">
        <title>Aquipluma nitroreducens gen. nov. sp. nov., a novel facultatively anaerobic bacterium isolated from a freshwater lake.</title>
        <authorList>
            <person name="Watanabe M."/>
            <person name="Kojima H."/>
            <person name="Fukui M."/>
        </authorList>
    </citation>
    <scope>NUCLEOTIDE SEQUENCE</scope>
    <source>
        <strain evidence="1">MeG22</strain>
    </source>
</reference>
<proteinExistence type="predicted"/>
<accession>A0A5K7S8C8</accession>
<protein>
    <submittedName>
        <fullName evidence="1">Uncharacterized protein</fullName>
    </submittedName>
</protein>
<dbReference type="KEGG" id="anf:AQPE_1730"/>
<name>A0A5K7S8C8_9BACT</name>
<keyword evidence="2" id="KW-1185">Reference proteome</keyword>
<gene>
    <name evidence="1" type="ORF">AQPE_1730</name>
</gene>
<evidence type="ECO:0000313" key="2">
    <source>
        <dbReference type="Proteomes" id="UP001193389"/>
    </source>
</evidence>
<evidence type="ECO:0000313" key="1">
    <source>
        <dbReference type="EMBL" id="BBE17574.1"/>
    </source>
</evidence>
<sequence>MTSATRPVAVVFGGHLSAQAVFSLTGNLEYGSLVEII</sequence>
<dbReference type="EMBL" id="AP018694">
    <property type="protein sequence ID" value="BBE17574.1"/>
    <property type="molecule type" value="Genomic_DNA"/>
</dbReference>
<organism evidence="1 2">
    <name type="scientific">Aquipluma nitroreducens</name>
    <dbReference type="NCBI Taxonomy" id="2010828"/>
    <lineage>
        <taxon>Bacteria</taxon>
        <taxon>Pseudomonadati</taxon>
        <taxon>Bacteroidota</taxon>
        <taxon>Bacteroidia</taxon>
        <taxon>Marinilabiliales</taxon>
        <taxon>Prolixibacteraceae</taxon>
        <taxon>Aquipluma</taxon>
    </lineage>
</organism>